<evidence type="ECO:0000256" key="6">
    <source>
        <dbReference type="ARBA" id="ARBA00023125"/>
    </source>
</evidence>
<name>A0AAN4ZKR5_9BILA</name>
<comment type="subcellular location">
    <subcellularLocation>
        <location evidence="1">Nucleus</location>
    </subcellularLocation>
</comment>
<dbReference type="PROSITE" id="PS50157">
    <property type="entry name" value="ZINC_FINGER_C2H2_2"/>
    <property type="match status" value="4"/>
</dbReference>
<feature type="compositionally biased region" description="Basic and acidic residues" evidence="9">
    <location>
        <begin position="9"/>
        <end position="22"/>
    </location>
</feature>
<evidence type="ECO:0000256" key="3">
    <source>
        <dbReference type="ARBA" id="ARBA00022737"/>
    </source>
</evidence>
<dbReference type="GO" id="GO:0010468">
    <property type="term" value="P:regulation of gene expression"/>
    <property type="evidence" value="ECO:0007669"/>
    <property type="project" value="TreeGrafter"/>
</dbReference>
<evidence type="ECO:0000256" key="8">
    <source>
        <dbReference type="PROSITE-ProRule" id="PRU00042"/>
    </source>
</evidence>
<evidence type="ECO:0000256" key="4">
    <source>
        <dbReference type="ARBA" id="ARBA00022771"/>
    </source>
</evidence>
<evidence type="ECO:0000256" key="9">
    <source>
        <dbReference type="SAM" id="MobiDB-lite"/>
    </source>
</evidence>
<dbReference type="PANTHER" id="PTHR16515:SF61">
    <property type="entry name" value="NOVEL ZINC FINGER PROTEIN"/>
    <property type="match status" value="1"/>
</dbReference>
<dbReference type="EMBL" id="BTRK01000003">
    <property type="protein sequence ID" value="GMR40198.1"/>
    <property type="molecule type" value="Genomic_DNA"/>
</dbReference>
<organism evidence="11 12">
    <name type="scientific">Pristionchus mayeri</name>
    <dbReference type="NCBI Taxonomy" id="1317129"/>
    <lineage>
        <taxon>Eukaryota</taxon>
        <taxon>Metazoa</taxon>
        <taxon>Ecdysozoa</taxon>
        <taxon>Nematoda</taxon>
        <taxon>Chromadorea</taxon>
        <taxon>Rhabditida</taxon>
        <taxon>Rhabditina</taxon>
        <taxon>Diplogasteromorpha</taxon>
        <taxon>Diplogasteroidea</taxon>
        <taxon>Neodiplogasteridae</taxon>
        <taxon>Pristionchus</taxon>
    </lineage>
</organism>
<dbReference type="Pfam" id="PF00096">
    <property type="entry name" value="zf-C2H2"/>
    <property type="match status" value="3"/>
</dbReference>
<feature type="domain" description="C2H2-type" evidence="10">
    <location>
        <begin position="135"/>
        <end position="159"/>
    </location>
</feature>
<keyword evidence="3" id="KW-0677">Repeat</keyword>
<dbReference type="FunFam" id="3.30.160.60:FF:001450">
    <property type="entry name" value="zinc finger protein 774"/>
    <property type="match status" value="1"/>
</dbReference>
<keyword evidence="6" id="KW-0238">DNA-binding</keyword>
<keyword evidence="12" id="KW-1185">Reference proteome</keyword>
<protein>
    <recommendedName>
        <fullName evidence="10">C2H2-type domain-containing protein</fullName>
    </recommendedName>
</protein>
<gene>
    <name evidence="11" type="ORF">PMAYCL1PPCAC_10393</name>
</gene>
<evidence type="ECO:0000256" key="1">
    <source>
        <dbReference type="ARBA" id="ARBA00004123"/>
    </source>
</evidence>
<dbReference type="GO" id="GO:0003677">
    <property type="term" value="F:DNA binding"/>
    <property type="evidence" value="ECO:0007669"/>
    <property type="project" value="UniProtKB-KW"/>
</dbReference>
<feature type="domain" description="C2H2-type" evidence="10">
    <location>
        <begin position="178"/>
        <end position="205"/>
    </location>
</feature>
<evidence type="ECO:0000259" key="10">
    <source>
        <dbReference type="PROSITE" id="PS50157"/>
    </source>
</evidence>
<dbReference type="InterPro" id="IPR050331">
    <property type="entry name" value="Zinc_finger"/>
</dbReference>
<dbReference type="Gene3D" id="3.30.160.60">
    <property type="entry name" value="Classic Zinc Finger"/>
    <property type="match status" value="4"/>
</dbReference>
<keyword evidence="2" id="KW-0479">Metal-binding</keyword>
<keyword evidence="5" id="KW-0862">Zinc</keyword>
<keyword evidence="7" id="KW-0539">Nucleus</keyword>
<feature type="non-terminal residue" evidence="11">
    <location>
        <position position="233"/>
    </location>
</feature>
<reference evidence="12" key="1">
    <citation type="submission" date="2022-10" db="EMBL/GenBank/DDBJ databases">
        <title>Genome assembly of Pristionchus species.</title>
        <authorList>
            <person name="Yoshida K."/>
            <person name="Sommer R.J."/>
        </authorList>
    </citation>
    <scope>NUCLEOTIDE SEQUENCE [LARGE SCALE GENOMIC DNA]</scope>
    <source>
        <strain evidence="12">RS5460</strain>
    </source>
</reference>
<dbReference type="SMART" id="SM00355">
    <property type="entry name" value="ZnF_C2H2"/>
    <property type="match status" value="4"/>
</dbReference>
<feature type="domain" description="C2H2-type" evidence="10">
    <location>
        <begin position="206"/>
        <end position="233"/>
    </location>
</feature>
<dbReference type="GO" id="GO:0008270">
    <property type="term" value="F:zinc ion binding"/>
    <property type="evidence" value="ECO:0007669"/>
    <property type="project" value="UniProtKB-KW"/>
</dbReference>
<feature type="region of interest" description="Disordered" evidence="9">
    <location>
        <begin position="1"/>
        <end position="22"/>
    </location>
</feature>
<dbReference type="PROSITE" id="PS00028">
    <property type="entry name" value="ZINC_FINGER_C2H2_1"/>
    <property type="match status" value="4"/>
</dbReference>
<feature type="domain" description="C2H2-type" evidence="10">
    <location>
        <begin position="107"/>
        <end position="134"/>
    </location>
</feature>
<keyword evidence="4 8" id="KW-0863">Zinc-finger</keyword>
<evidence type="ECO:0000313" key="12">
    <source>
        <dbReference type="Proteomes" id="UP001328107"/>
    </source>
</evidence>
<dbReference type="InterPro" id="IPR013087">
    <property type="entry name" value="Znf_C2H2_type"/>
</dbReference>
<dbReference type="SUPFAM" id="SSF57667">
    <property type="entry name" value="beta-beta-alpha zinc fingers"/>
    <property type="match status" value="2"/>
</dbReference>
<evidence type="ECO:0000256" key="2">
    <source>
        <dbReference type="ARBA" id="ARBA00022723"/>
    </source>
</evidence>
<dbReference type="Proteomes" id="UP001328107">
    <property type="component" value="Unassembled WGS sequence"/>
</dbReference>
<dbReference type="InterPro" id="IPR036236">
    <property type="entry name" value="Znf_C2H2_sf"/>
</dbReference>
<evidence type="ECO:0000256" key="5">
    <source>
        <dbReference type="ARBA" id="ARBA00022833"/>
    </source>
</evidence>
<dbReference type="PANTHER" id="PTHR16515">
    <property type="entry name" value="PR DOMAIN ZINC FINGER PROTEIN"/>
    <property type="match status" value="1"/>
</dbReference>
<dbReference type="GO" id="GO:0005634">
    <property type="term" value="C:nucleus"/>
    <property type="evidence" value="ECO:0007669"/>
    <property type="project" value="UniProtKB-SubCell"/>
</dbReference>
<comment type="caution">
    <text evidence="11">The sequence shown here is derived from an EMBL/GenBank/DDBJ whole genome shotgun (WGS) entry which is preliminary data.</text>
</comment>
<accession>A0AAN4ZKR5</accession>
<evidence type="ECO:0000256" key="7">
    <source>
        <dbReference type="ARBA" id="ARBA00023242"/>
    </source>
</evidence>
<proteinExistence type="predicted"/>
<sequence length="233" mass="25961">MSSGFYGADEIKKEPEEFKDEPEFADIKQKEPVLNALFLETANGTKEEPIEMKNEQVDLEQEGPTVDILSTGASHAFGEPTPITDAPSKSKLTPMNIPWNIVTDNSCVCPECGKKLSRKQSLMNHIRTHTGEKPFSCPHCGLCFRNPSGRMRHISSVHAKKLLPPMEMPWNTVTDKSRVCPECGKKLCSKQSLLNHIRTHTGEKPFACHHCGICFSSITARIRHIGSIHAKKV</sequence>
<evidence type="ECO:0000313" key="11">
    <source>
        <dbReference type="EMBL" id="GMR40198.1"/>
    </source>
</evidence>
<dbReference type="FunFam" id="3.30.160.60:FF:000100">
    <property type="entry name" value="Zinc finger 45-like"/>
    <property type="match status" value="1"/>
</dbReference>
<dbReference type="AlphaFoldDB" id="A0AAN4ZKR5"/>